<protein>
    <submittedName>
        <fullName evidence="1">Uncharacterized protein</fullName>
    </submittedName>
</protein>
<dbReference type="AlphaFoldDB" id="A0A4Y2R4Q4"/>
<proteinExistence type="predicted"/>
<accession>A0A4Y2R4Q4</accession>
<comment type="caution">
    <text evidence="1">The sequence shown here is derived from an EMBL/GenBank/DDBJ whole genome shotgun (WGS) entry which is preliminary data.</text>
</comment>
<dbReference type="EMBL" id="BGPR01015806">
    <property type="protein sequence ID" value="GBN70677.1"/>
    <property type="molecule type" value="Genomic_DNA"/>
</dbReference>
<reference evidence="1 2" key="1">
    <citation type="journal article" date="2019" name="Sci. Rep.">
        <title>Orb-weaving spider Araneus ventricosus genome elucidates the spidroin gene catalogue.</title>
        <authorList>
            <person name="Kono N."/>
            <person name="Nakamura H."/>
            <person name="Ohtoshi R."/>
            <person name="Moran D.A.P."/>
            <person name="Shinohara A."/>
            <person name="Yoshida Y."/>
            <person name="Fujiwara M."/>
            <person name="Mori M."/>
            <person name="Tomita M."/>
            <person name="Arakawa K."/>
        </authorList>
    </citation>
    <scope>NUCLEOTIDE SEQUENCE [LARGE SCALE GENOMIC DNA]</scope>
</reference>
<dbReference type="Proteomes" id="UP000499080">
    <property type="component" value="Unassembled WGS sequence"/>
</dbReference>
<name>A0A4Y2R4Q4_ARAVE</name>
<evidence type="ECO:0000313" key="2">
    <source>
        <dbReference type="Proteomes" id="UP000499080"/>
    </source>
</evidence>
<gene>
    <name evidence="1" type="ORF">AVEN_137009_1</name>
</gene>
<sequence>MTDQDLHPPIGVKSKLCIYARSSNPAGSISDATYFYELGHLMRHQRSLHPSFSIRNQKTLHPRKNFVRFHAPTWIILTGTFIELALDKLIKGLLHPSIFR</sequence>
<organism evidence="1 2">
    <name type="scientific">Araneus ventricosus</name>
    <name type="common">Orbweaver spider</name>
    <name type="synonym">Epeira ventricosa</name>
    <dbReference type="NCBI Taxonomy" id="182803"/>
    <lineage>
        <taxon>Eukaryota</taxon>
        <taxon>Metazoa</taxon>
        <taxon>Ecdysozoa</taxon>
        <taxon>Arthropoda</taxon>
        <taxon>Chelicerata</taxon>
        <taxon>Arachnida</taxon>
        <taxon>Araneae</taxon>
        <taxon>Araneomorphae</taxon>
        <taxon>Entelegynae</taxon>
        <taxon>Araneoidea</taxon>
        <taxon>Araneidae</taxon>
        <taxon>Araneus</taxon>
    </lineage>
</organism>
<keyword evidence="2" id="KW-1185">Reference proteome</keyword>
<evidence type="ECO:0000313" key="1">
    <source>
        <dbReference type="EMBL" id="GBN70677.1"/>
    </source>
</evidence>